<name>A0A453MZ65_AEGTS</name>
<protein>
    <submittedName>
        <fullName evidence="2">Uncharacterized protein</fullName>
    </submittedName>
</protein>
<reference evidence="3" key="1">
    <citation type="journal article" date="2014" name="Science">
        <title>Ancient hybridizations among the ancestral genomes of bread wheat.</title>
        <authorList>
            <consortium name="International Wheat Genome Sequencing Consortium,"/>
            <person name="Marcussen T."/>
            <person name="Sandve S.R."/>
            <person name="Heier L."/>
            <person name="Spannagl M."/>
            <person name="Pfeifer M."/>
            <person name="Jakobsen K.S."/>
            <person name="Wulff B.B."/>
            <person name="Steuernagel B."/>
            <person name="Mayer K.F."/>
            <person name="Olsen O.A."/>
        </authorList>
    </citation>
    <scope>NUCLEOTIDE SEQUENCE [LARGE SCALE GENOMIC DNA]</scope>
    <source>
        <strain evidence="3">cv. AL8/78</strain>
    </source>
</reference>
<proteinExistence type="predicted"/>
<reference evidence="2" key="4">
    <citation type="submission" date="2019-03" db="UniProtKB">
        <authorList>
            <consortium name="EnsemblPlants"/>
        </authorList>
    </citation>
    <scope>IDENTIFICATION</scope>
</reference>
<reference evidence="2" key="3">
    <citation type="journal article" date="2017" name="Nature">
        <title>Genome sequence of the progenitor of the wheat D genome Aegilops tauschii.</title>
        <authorList>
            <person name="Luo M.C."/>
            <person name="Gu Y.Q."/>
            <person name="Puiu D."/>
            <person name="Wang H."/>
            <person name="Twardziok S.O."/>
            <person name="Deal K.R."/>
            <person name="Huo N."/>
            <person name="Zhu T."/>
            <person name="Wang L."/>
            <person name="Wang Y."/>
            <person name="McGuire P.E."/>
            <person name="Liu S."/>
            <person name="Long H."/>
            <person name="Ramasamy R.K."/>
            <person name="Rodriguez J.C."/>
            <person name="Van S.L."/>
            <person name="Yuan L."/>
            <person name="Wang Z."/>
            <person name="Xia Z."/>
            <person name="Xiao L."/>
            <person name="Anderson O.D."/>
            <person name="Ouyang S."/>
            <person name="Liang Y."/>
            <person name="Zimin A.V."/>
            <person name="Pertea G."/>
            <person name="Qi P."/>
            <person name="Bennetzen J.L."/>
            <person name="Dai X."/>
            <person name="Dawson M.W."/>
            <person name="Muller H.G."/>
            <person name="Kugler K."/>
            <person name="Rivarola-Duarte L."/>
            <person name="Spannagl M."/>
            <person name="Mayer K.F.X."/>
            <person name="Lu F.H."/>
            <person name="Bevan M.W."/>
            <person name="Leroy P."/>
            <person name="Li P."/>
            <person name="You F.M."/>
            <person name="Sun Q."/>
            <person name="Liu Z."/>
            <person name="Lyons E."/>
            <person name="Wicker T."/>
            <person name="Salzberg S.L."/>
            <person name="Devos K.M."/>
            <person name="Dvorak J."/>
        </authorList>
    </citation>
    <scope>NUCLEOTIDE SEQUENCE [LARGE SCALE GENOMIC DNA]</scope>
    <source>
        <strain evidence="2">cv. AL8/78</strain>
    </source>
</reference>
<reference evidence="2" key="5">
    <citation type="journal article" date="2021" name="G3 (Bethesda)">
        <title>Aegilops tauschii genome assembly Aet v5.0 features greater sequence contiguity and improved annotation.</title>
        <authorList>
            <person name="Wang L."/>
            <person name="Zhu T."/>
            <person name="Rodriguez J.C."/>
            <person name="Deal K.R."/>
            <person name="Dubcovsky J."/>
            <person name="McGuire P.E."/>
            <person name="Lux T."/>
            <person name="Spannagl M."/>
            <person name="Mayer K.F.X."/>
            <person name="Baldrich P."/>
            <person name="Meyers B.C."/>
            <person name="Huo N."/>
            <person name="Gu Y.Q."/>
            <person name="Zhou H."/>
            <person name="Devos K.M."/>
            <person name="Bennetzen J.L."/>
            <person name="Unver T."/>
            <person name="Budak H."/>
            <person name="Gulick P.J."/>
            <person name="Galiba G."/>
            <person name="Kalapos B."/>
            <person name="Nelson D.R."/>
            <person name="Li P."/>
            <person name="You F.M."/>
            <person name="Luo M.C."/>
            <person name="Dvorak J."/>
        </authorList>
    </citation>
    <scope>NUCLEOTIDE SEQUENCE [LARGE SCALE GENOMIC DNA]</scope>
    <source>
        <strain evidence="2">cv. AL8/78</strain>
    </source>
</reference>
<dbReference type="Proteomes" id="UP000015105">
    <property type="component" value="Chromosome 6D"/>
</dbReference>
<evidence type="ECO:0000313" key="3">
    <source>
        <dbReference type="Proteomes" id="UP000015105"/>
    </source>
</evidence>
<keyword evidence="1" id="KW-0175">Coiled coil</keyword>
<evidence type="ECO:0000256" key="1">
    <source>
        <dbReference type="SAM" id="Coils"/>
    </source>
</evidence>
<dbReference type="EnsemblPlants" id="AET6Gv20154900.32">
    <property type="protein sequence ID" value="AET6Gv20154900.32"/>
    <property type="gene ID" value="AET6Gv20154900"/>
</dbReference>
<dbReference type="Gramene" id="AET6Gv20154900.32">
    <property type="protein sequence ID" value="AET6Gv20154900.32"/>
    <property type="gene ID" value="AET6Gv20154900"/>
</dbReference>
<organism evidence="2 3">
    <name type="scientific">Aegilops tauschii subsp. strangulata</name>
    <name type="common">Goatgrass</name>
    <dbReference type="NCBI Taxonomy" id="200361"/>
    <lineage>
        <taxon>Eukaryota</taxon>
        <taxon>Viridiplantae</taxon>
        <taxon>Streptophyta</taxon>
        <taxon>Embryophyta</taxon>
        <taxon>Tracheophyta</taxon>
        <taxon>Spermatophyta</taxon>
        <taxon>Magnoliopsida</taxon>
        <taxon>Liliopsida</taxon>
        <taxon>Poales</taxon>
        <taxon>Poaceae</taxon>
        <taxon>BOP clade</taxon>
        <taxon>Pooideae</taxon>
        <taxon>Triticodae</taxon>
        <taxon>Triticeae</taxon>
        <taxon>Triticinae</taxon>
        <taxon>Aegilops</taxon>
    </lineage>
</organism>
<evidence type="ECO:0000313" key="2">
    <source>
        <dbReference type="EnsemblPlants" id="AET6Gv20154900.32"/>
    </source>
</evidence>
<sequence length="110" mass="12319">EPNAAARPLDPNLVGQRLELDLNLVGQRLIERLAKEQAAVNRRWEQQYNSLRAEEAMYRTEQVCHESGLLCLLGIACSEQVCHESVKMLGLGMIYSGNEISGKCWGQFGD</sequence>
<keyword evidence="3" id="KW-1185">Reference proteome</keyword>
<feature type="coiled-coil region" evidence="1">
    <location>
        <begin position="34"/>
        <end position="61"/>
    </location>
</feature>
<reference evidence="3" key="2">
    <citation type="journal article" date="2017" name="Nat. Plants">
        <title>The Aegilops tauschii genome reveals multiple impacts of transposons.</title>
        <authorList>
            <person name="Zhao G."/>
            <person name="Zou C."/>
            <person name="Li K."/>
            <person name="Wang K."/>
            <person name="Li T."/>
            <person name="Gao L."/>
            <person name="Zhang X."/>
            <person name="Wang H."/>
            <person name="Yang Z."/>
            <person name="Liu X."/>
            <person name="Jiang W."/>
            <person name="Mao L."/>
            <person name="Kong X."/>
            <person name="Jiao Y."/>
            <person name="Jia J."/>
        </authorList>
    </citation>
    <scope>NUCLEOTIDE SEQUENCE [LARGE SCALE GENOMIC DNA]</scope>
    <source>
        <strain evidence="3">cv. AL8/78</strain>
    </source>
</reference>
<accession>A0A453MZ65</accession>
<dbReference type="AlphaFoldDB" id="A0A453MZ65"/>